<evidence type="ECO:0000256" key="6">
    <source>
        <dbReference type="ARBA" id="ARBA00022989"/>
    </source>
</evidence>
<dbReference type="InterPro" id="IPR003378">
    <property type="entry name" value="Fringe-like_glycosylTrfase"/>
</dbReference>
<dbReference type="FunCoup" id="R7U573">
    <property type="interactions" value="166"/>
</dbReference>
<dbReference type="Proteomes" id="UP000014760">
    <property type="component" value="Unassembled WGS sequence"/>
</dbReference>
<reference evidence="12" key="1">
    <citation type="submission" date="2012-12" db="EMBL/GenBank/DDBJ databases">
        <authorList>
            <person name="Hellsten U."/>
            <person name="Grimwood J."/>
            <person name="Chapman J.A."/>
            <person name="Shapiro H."/>
            <person name="Aerts A."/>
            <person name="Otillar R.P."/>
            <person name="Terry A.Y."/>
            <person name="Boore J.L."/>
            <person name="Simakov O."/>
            <person name="Marletaz F."/>
            <person name="Cho S.-J."/>
            <person name="Edsinger-Gonzales E."/>
            <person name="Havlak P."/>
            <person name="Kuo D.-H."/>
            <person name="Larsson T."/>
            <person name="Lv J."/>
            <person name="Arendt D."/>
            <person name="Savage R."/>
            <person name="Osoegawa K."/>
            <person name="de Jong P."/>
            <person name="Lindberg D.R."/>
            <person name="Seaver E.C."/>
            <person name="Weisblat D.A."/>
            <person name="Putnam N.H."/>
            <person name="Grigoriev I.V."/>
            <person name="Rokhsar D.S."/>
        </authorList>
    </citation>
    <scope>NUCLEOTIDE SEQUENCE</scope>
    <source>
        <strain evidence="12">I ESC-2004</strain>
    </source>
</reference>
<accession>R7U573</accession>
<feature type="domain" description="Fringe-like glycosyltransferase" evidence="9">
    <location>
        <begin position="53"/>
        <end position="188"/>
    </location>
</feature>
<protein>
    <recommendedName>
        <fullName evidence="9">Fringe-like glycosyltransferase domain-containing protein</fullName>
    </recommendedName>
</protein>
<dbReference type="EnsemblMetazoa" id="CapteT224315">
    <property type="protein sequence ID" value="CapteP224315"/>
    <property type="gene ID" value="CapteG224315"/>
</dbReference>
<comment type="subcellular location">
    <subcellularLocation>
        <location evidence="1">Membrane</location>
        <topology evidence="1">Single-pass type II membrane protein</topology>
    </subcellularLocation>
</comment>
<evidence type="ECO:0000256" key="5">
    <source>
        <dbReference type="ARBA" id="ARBA00022968"/>
    </source>
</evidence>
<evidence type="ECO:0000313" key="12">
    <source>
        <dbReference type="Proteomes" id="UP000014760"/>
    </source>
</evidence>
<dbReference type="EMBL" id="AMQN01009363">
    <property type="status" value="NOT_ANNOTATED_CDS"/>
    <property type="molecule type" value="Genomic_DNA"/>
</dbReference>
<feature type="transmembrane region" description="Helical" evidence="8">
    <location>
        <begin position="67"/>
        <end position="86"/>
    </location>
</feature>
<dbReference type="GO" id="GO:0016757">
    <property type="term" value="F:glycosyltransferase activity"/>
    <property type="evidence" value="ECO:0007669"/>
    <property type="project" value="UniProtKB-KW"/>
</dbReference>
<feature type="domain" description="Fringe-like glycosyltransferase" evidence="9">
    <location>
        <begin position="2"/>
        <end position="35"/>
    </location>
</feature>
<reference evidence="11" key="3">
    <citation type="submission" date="2015-06" db="UniProtKB">
        <authorList>
            <consortium name="EnsemblMetazoa"/>
        </authorList>
    </citation>
    <scope>IDENTIFICATION</scope>
</reference>
<sequence>MTTYFFTDEEDEEFSKRTKGHLINTNCTAGHTRRCVVKWRWSTIRLLPQRKGHPLQMGDKENPGQKIAFWFATGGAGFCISRGLALKMMPHTSGGRLKTVCEHIRLPDDCSIGYIISFKLKKELTIVKDFHSHLEGLWKINHRNIEDQITMSYMCMSSGASSKPSPSRNGCNSVDISSGFPPHVDPTRFLSIHCLLYPNLAMCQEIS</sequence>
<gene>
    <name evidence="10" type="ORF">CAPTEDRAFT_224315</name>
</gene>
<evidence type="ECO:0000259" key="9">
    <source>
        <dbReference type="Pfam" id="PF02434"/>
    </source>
</evidence>
<name>R7U573_CAPTE</name>
<evidence type="ECO:0000256" key="3">
    <source>
        <dbReference type="ARBA" id="ARBA00022679"/>
    </source>
</evidence>
<dbReference type="OrthoDB" id="8959630at2759"/>
<evidence type="ECO:0000256" key="2">
    <source>
        <dbReference type="ARBA" id="ARBA00022676"/>
    </source>
</evidence>
<keyword evidence="5" id="KW-0735">Signal-anchor</keyword>
<proteinExistence type="predicted"/>
<keyword evidence="12" id="KW-1185">Reference proteome</keyword>
<evidence type="ECO:0000256" key="1">
    <source>
        <dbReference type="ARBA" id="ARBA00004606"/>
    </source>
</evidence>
<dbReference type="EMBL" id="AMQN01009364">
    <property type="status" value="NOT_ANNOTATED_CDS"/>
    <property type="molecule type" value="Genomic_DNA"/>
</dbReference>
<evidence type="ECO:0000256" key="8">
    <source>
        <dbReference type="SAM" id="Phobius"/>
    </source>
</evidence>
<dbReference type="Pfam" id="PF02434">
    <property type="entry name" value="Fringe"/>
    <property type="match status" value="2"/>
</dbReference>
<evidence type="ECO:0000256" key="4">
    <source>
        <dbReference type="ARBA" id="ARBA00022692"/>
    </source>
</evidence>
<keyword evidence="6 8" id="KW-1133">Transmembrane helix</keyword>
<dbReference type="OMA" id="YGGPDNP"/>
<dbReference type="AlphaFoldDB" id="R7U573"/>
<evidence type="ECO:0000256" key="7">
    <source>
        <dbReference type="ARBA" id="ARBA00023136"/>
    </source>
</evidence>
<evidence type="ECO:0000313" key="11">
    <source>
        <dbReference type="EnsemblMetazoa" id="CapteP224315"/>
    </source>
</evidence>
<dbReference type="STRING" id="283909.R7U573"/>
<dbReference type="Gene3D" id="3.90.550.50">
    <property type="match status" value="1"/>
</dbReference>
<dbReference type="GO" id="GO:0016020">
    <property type="term" value="C:membrane"/>
    <property type="evidence" value="ECO:0007669"/>
    <property type="project" value="UniProtKB-SubCell"/>
</dbReference>
<keyword evidence="4 8" id="KW-0812">Transmembrane</keyword>
<evidence type="ECO:0000313" key="10">
    <source>
        <dbReference type="EMBL" id="ELU01276.1"/>
    </source>
</evidence>
<keyword evidence="7 8" id="KW-0472">Membrane</keyword>
<dbReference type="HOGENOM" id="CLU_056611_1_0_1"/>
<organism evidence="10">
    <name type="scientific">Capitella teleta</name>
    <name type="common">Polychaete worm</name>
    <dbReference type="NCBI Taxonomy" id="283909"/>
    <lineage>
        <taxon>Eukaryota</taxon>
        <taxon>Metazoa</taxon>
        <taxon>Spiralia</taxon>
        <taxon>Lophotrochozoa</taxon>
        <taxon>Annelida</taxon>
        <taxon>Polychaeta</taxon>
        <taxon>Sedentaria</taxon>
        <taxon>Scolecida</taxon>
        <taxon>Capitellidae</taxon>
        <taxon>Capitella</taxon>
    </lineage>
</organism>
<keyword evidence="2" id="KW-0328">Glycosyltransferase</keyword>
<keyword evidence="3" id="KW-0808">Transferase</keyword>
<dbReference type="EMBL" id="KB305236">
    <property type="protein sequence ID" value="ELU01276.1"/>
    <property type="molecule type" value="Genomic_DNA"/>
</dbReference>
<reference evidence="10 12" key="2">
    <citation type="journal article" date="2013" name="Nature">
        <title>Insights into bilaterian evolution from three spiralian genomes.</title>
        <authorList>
            <person name="Simakov O."/>
            <person name="Marletaz F."/>
            <person name="Cho S.J."/>
            <person name="Edsinger-Gonzales E."/>
            <person name="Havlak P."/>
            <person name="Hellsten U."/>
            <person name="Kuo D.H."/>
            <person name="Larsson T."/>
            <person name="Lv J."/>
            <person name="Arendt D."/>
            <person name="Savage R."/>
            <person name="Osoegawa K."/>
            <person name="de Jong P."/>
            <person name="Grimwood J."/>
            <person name="Chapman J.A."/>
            <person name="Shapiro H."/>
            <person name="Aerts A."/>
            <person name="Otillar R.P."/>
            <person name="Terry A.Y."/>
            <person name="Boore J.L."/>
            <person name="Grigoriev I.V."/>
            <person name="Lindberg D.R."/>
            <person name="Seaver E.C."/>
            <person name="Weisblat D.A."/>
            <person name="Putnam N.H."/>
            <person name="Rokhsar D.S."/>
        </authorList>
    </citation>
    <scope>NUCLEOTIDE SEQUENCE</scope>
    <source>
        <strain evidence="10 12">I ESC-2004</strain>
    </source>
</reference>